<dbReference type="RefSeq" id="WP_377329895.1">
    <property type="nucleotide sequence ID" value="NZ_JBHSNG010000034.1"/>
</dbReference>
<evidence type="ECO:0000313" key="2">
    <source>
        <dbReference type="EMBL" id="MFC5583142.1"/>
    </source>
</evidence>
<dbReference type="Gene3D" id="3.40.1730.10">
    <property type="entry name" value="pa0076 domain"/>
    <property type="match status" value="1"/>
</dbReference>
<proteinExistence type="predicted"/>
<comment type="caution">
    <text evidence="2">The sequence shown here is derived from an EMBL/GenBank/DDBJ whole genome shotgun (WGS) entry which is preliminary data.</text>
</comment>
<accession>A0ABW0T1H0</accession>
<dbReference type="EMBL" id="JBHSNG010000034">
    <property type="protein sequence ID" value="MFC5583142.1"/>
    <property type="molecule type" value="Genomic_DNA"/>
</dbReference>
<organism evidence="2 3">
    <name type="scientific">Rhodanobacter terrae</name>
    <dbReference type="NCBI Taxonomy" id="418647"/>
    <lineage>
        <taxon>Bacteria</taxon>
        <taxon>Pseudomonadati</taxon>
        <taxon>Pseudomonadota</taxon>
        <taxon>Gammaproteobacteria</taxon>
        <taxon>Lysobacterales</taxon>
        <taxon>Rhodanobacteraceae</taxon>
        <taxon>Rhodanobacter</taxon>
    </lineage>
</organism>
<feature type="region of interest" description="Disordered" evidence="1">
    <location>
        <begin position="337"/>
        <end position="368"/>
    </location>
</feature>
<dbReference type="InterPro" id="IPR038225">
    <property type="entry name" value="TagF_sf"/>
</dbReference>
<feature type="compositionally biased region" description="Low complexity" evidence="1">
    <location>
        <begin position="266"/>
        <end position="281"/>
    </location>
</feature>
<feature type="region of interest" description="Disordered" evidence="1">
    <location>
        <begin position="255"/>
        <end position="291"/>
    </location>
</feature>
<gene>
    <name evidence="2" type="primary">tagF</name>
    <name evidence="2" type="ORF">ACFPPB_18670</name>
</gene>
<dbReference type="InterPro" id="IPR017748">
    <property type="entry name" value="TagF"/>
</dbReference>
<dbReference type="Proteomes" id="UP001596111">
    <property type="component" value="Unassembled WGS sequence"/>
</dbReference>
<sequence length="579" mass="60985">MPQATGGSAGTVGFFGKLSGAGDFVQRRLPPAFVEHWDRHFEQAVAASREQLGERWHEVWHASPAWRFVLAPGVCTESAWAGLMAPAADRVGRCFPMVMAAPLDADSDERDPFARVLRDGERWFNALEHLFVQAQFHGAGADAFDAQLSTLPSPLVMDRRDTLAVLRGTDWRTAPQWRLPLPAQRQPGAFLHTLWSQVQAVAGTWCLWWTHGAGNVPASVLLTQGLPQPASYASFLDAYQASAGWASLAGFQAPSTAAGRSHDAPAPHAPAAPVEETPAAASMVASSVEPPPRLPDDLSELLDGIGTPAAPVPAAPILAAPIPDDVTVPGFGRHAPASAVKPAAGPPAADPVAPMTSATADPASPSPQRGTVYLSADGALALLAADDGAHDPRCRGAVTAHAVAAAMAPRDFSGGMQNLRERLLARHPLLQLSGEDLIDPVMEDAAVVALHTTGRWAALLRIGTGEVWQWRRGQLRPVFAVDPQQGGDVDDLLHSRSSPVAAGLGAPGAPRSDEIVCAVERGDRFLLLATRRMIGLEQSLLAQALALPACDDARAFLAHAAALGTDPDPWPLAVIEITP</sequence>
<keyword evidence="3" id="KW-1185">Reference proteome</keyword>
<reference evidence="3" key="1">
    <citation type="journal article" date="2019" name="Int. J. Syst. Evol. Microbiol.">
        <title>The Global Catalogue of Microorganisms (GCM) 10K type strain sequencing project: providing services to taxonomists for standard genome sequencing and annotation.</title>
        <authorList>
            <consortium name="The Broad Institute Genomics Platform"/>
            <consortium name="The Broad Institute Genome Sequencing Center for Infectious Disease"/>
            <person name="Wu L."/>
            <person name="Ma J."/>
        </authorList>
    </citation>
    <scope>NUCLEOTIDE SEQUENCE [LARGE SCALE GENOMIC DNA]</scope>
    <source>
        <strain evidence="3">CGMCC 1.13587</strain>
    </source>
</reference>
<dbReference type="NCBIfam" id="TIGR03373">
    <property type="entry name" value="VI_minor_4"/>
    <property type="match status" value="1"/>
</dbReference>
<protein>
    <submittedName>
        <fullName evidence="2">Type VI secretion system-associated protein TagF</fullName>
    </submittedName>
</protein>
<dbReference type="Pfam" id="PF09867">
    <property type="entry name" value="TagF_N"/>
    <property type="match status" value="1"/>
</dbReference>
<name>A0ABW0T1H0_9GAMM</name>
<evidence type="ECO:0000313" key="3">
    <source>
        <dbReference type="Proteomes" id="UP001596111"/>
    </source>
</evidence>
<evidence type="ECO:0000256" key="1">
    <source>
        <dbReference type="SAM" id="MobiDB-lite"/>
    </source>
</evidence>